<reference evidence="3" key="1">
    <citation type="journal article" date="2019" name="Int. J. Syst. Evol. Microbiol.">
        <title>The Global Catalogue of Microorganisms (GCM) 10K type strain sequencing project: providing services to taxonomists for standard genome sequencing and annotation.</title>
        <authorList>
            <consortium name="The Broad Institute Genomics Platform"/>
            <consortium name="The Broad Institute Genome Sequencing Center for Infectious Disease"/>
            <person name="Wu L."/>
            <person name="Ma J."/>
        </authorList>
    </citation>
    <scope>NUCLEOTIDE SEQUENCE [LARGE SCALE GENOMIC DNA]</scope>
    <source>
        <strain evidence="3">CGMCC 1.5362</strain>
    </source>
</reference>
<evidence type="ECO:0008006" key="4">
    <source>
        <dbReference type="Google" id="ProtNLM"/>
    </source>
</evidence>
<dbReference type="RefSeq" id="WP_022922490.1">
    <property type="nucleotide sequence ID" value="NZ_BMLB01000007.1"/>
</dbReference>
<comment type="caution">
    <text evidence="2">The sequence shown here is derived from an EMBL/GenBank/DDBJ whole genome shotgun (WGS) entry which is preliminary data.</text>
</comment>
<organism evidence="2 3">
    <name type="scientific">Ornithinimicrobium pekingense</name>
    <dbReference type="NCBI Taxonomy" id="384677"/>
    <lineage>
        <taxon>Bacteria</taxon>
        <taxon>Bacillati</taxon>
        <taxon>Actinomycetota</taxon>
        <taxon>Actinomycetes</taxon>
        <taxon>Micrococcales</taxon>
        <taxon>Ornithinimicrobiaceae</taxon>
        <taxon>Ornithinimicrobium</taxon>
    </lineage>
</organism>
<keyword evidence="1" id="KW-0472">Membrane</keyword>
<proteinExistence type="predicted"/>
<keyword evidence="3" id="KW-1185">Reference proteome</keyword>
<accession>A0ABQ2FEB9</accession>
<protein>
    <recommendedName>
        <fullName evidence="4">DUF4179 domain-containing protein</fullName>
    </recommendedName>
</protein>
<dbReference type="EMBL" id="BMLB01000007">
    <property type="protein sequence ID" value="GGK81416.1"/>
    <property type="molecule type" value="Genomic_DNA"/>
</dbReference>
<name>A0ABQ2FEB9_9MICO</name>
<sequence length="709" mass="72395">MSDRQLAEMLDRAVNHAPQMHVTGDDMLAAGKGRVRRRRAVGIGGALGTAALVAAVWSGLAGGDGTLLGTTEIQPATSVWEEGETVDAALFTGLQTIDQDQVAHAYDARLGRVTSDGPVTLTLSDGGEVVEEVPAQSPVPGLEVFAGERMTVAVWAEPEGVVASVPLVGPLDPGGPATVQRTQVADEELAYAVWAGDVVPLPQAVRDVYLVGQDEVVSLSGTAVGSEVLRAGGVRALAWSDRERGVWGYAVDGQDSPFLEQLGHWPAQPASFAFSEDGRGGAVTVLPEGAELDRMGLADGEEVDSAALDGREVVLTAAEGDVVPDVTFTLDDATYPLDAYLADLVALDTVGGGQLTVVPDEDGAGGLTLQDRTGTVPVELTLEELGDGVVSRAVHGSTVVVASGWDPGPAVLTASRVELVGADGLPGWAVPSDVAQVALPDGTLLTLMTVDAADGVEVAGAGHQVGGEIERWTPPVTTVGGVEMRLLDGEPVPHLDGGPLERLDDGSLGGVRHYAGASWSGADYLVVPGTGAGEAFVPLVGESDGQVRPAPEAVLDQDVVELGGQPLTVLRVSVSLAQQGRSVVLGGAVQRGSGDAANSWALAGSAASAHVVIDPGAVVTVAADQGVWLLYPQGSTDPEELQAGRTGDDVLRLTAGQDAAELTLVAVHPAGAPGPRVGDVEGELTPTATHDVADLDLVVRTWRTDVGGD</sequence>
<gene>
    <name evidence="2" type="ORF">GCM10011509_32370</name>
</gene>
<keyword evidence="1" id="KW-0812">Transmembrane</keyword>
<feature type="transmembrane region" description="Helical" evidence="1">
    <location>
        <begin position="40"/>
        <end position="60"/>
    </location>
</feature>
<keyword evidence="1" id="KW-1133">Transmembrane helix</keyword>
<dbReference type="Proteomes" id="UP000662111">
    <property type="component" value="Unassembled WGS sequence"/>
</dbReference>
<evidence type="ECO:0000256" key="1">
    <source>
        <dbReference type="SAM" id="Phobius"/>
    </source>
</evidence>
<evidence type="ECO:0000313" key="3">
    <source>
        <dbReference type="Proteomes" id="UP000662111"/>
    </source>
</evidence>
<evidence type="ECO:0000313" key="2">
    <source>
        <dbReference type="EMBL" id="GGK81416.1"/>
    </source>
</evidence>